<dbReference type="FunFam" id="2.40.10.10:FF:000002">
    <property type="entry name" value="Transmembrane protease serine"/>
    <property type="match status" value="1"/>
</dbReference>
<dbReference type="CDD" id="cd00190">
    <property type="entry name" value="Tryp_SPc"/>
    <property type="match status" value="1"/>
</dbReference>
<dbReference type="Gene3D" id="2.40.10.10">
    <property type="entry name" value="Trypsin-like serine proteases"/>
    <property type="match status" value="1"/>
</dbReference>
<keyword evidence="1" id="KW-0732">Signal</keyword>
<dbReference type="EMBL" id="OV725082">
    <property type="protein sequence ID" value="CAH1405886.1"/>
    <property type="molecule type" value="Genomic_DNA"/>
</dbReference>
<dbReference type="InterPro" id="IPR033116">
    <property type="entry name" value="TRYPSIN_SER"/>
</dbReference>
<reference evidence="6" key="1">
    <citation type="submission" date="2022-01" db="EMBL/GenBank/DDBJ databases">
        <authorList>
            <person name="King R."/>
        </authorList>
    </citation>
    <scope>NUCLEOTIDE SEQUENCE</scope>
</reference>
<dbReference type="InterPro" id="IPR043504">
    <property type="entry name" value="Peptidase_S1_PA_chymotrypsin"/>
</dbReference>
<dbReference type="OrthoDB" id="6339452at2759"/>
<feature type="domain" description="Peptidase S1" evidence="4">
    <location>
        <begin position="134"/>
        <end position="401"/>
    </location>
</feature>
<dbReference type="Pfam" id="PF00089">
    <property type="entry name" value="Trypsin"/>
    <property type="match status" value="1"/>
</dbReference>
<keyword evidence="2" id="KW-1015">Disulfide bond</keyword>
<name>A0A9P0HPL9_NEZVI</name>
<dbReference type="SMART" id="SM00020">
    <property type="entry name" value="Tryp_SPc"/>
    <property type="match status" value="1"/>
</dbReference>
<dbReference type="PANTHER" id="PTHR24256">
    <property type="entry name" value="TRYPTASE-RELATED"/>
    <property type="match status" value="1"/>
</dbReference>
<evidence type="ECO:0000313" key="7">
    <source>
        <dbReference type="Proteomes" id="UP001152798"/>
    </source>
</evidence>
<evidence type="ECO:0000259" key="5">
    <source>
        <dbReference type="PROSITE" id="PS51888"/>
    </source>
</evidence>
<protein>
    <submittedName>
        <fullName evidence="6">Uncharacterized protein</fullName>
    </submittedName>
</protein>
<feature type="domain" description="Clip" evidence="5">
    <location>
        <begin position="26"/>
        <end position="70"/>
    </location>
</feature>
<comment type="similarity">
    <text evidence="3">Belongs to the peptidase S1 family. CLIP subfamily.</text>
</comment>
<dbReference type="InterPro" id="IPR001254">
    <property type="entry name" value="Trypsin_dom"/>
</dbReference>
<dbReference type="FunFam" id="2.40.10.10:FF:000068">
    <property type="entry name" value="transmembrane protease serine 2"/>
    <property type="match status" value="1"/>
</dbReference>
<keyword evidence="7" id="KW-1185">Reference proteome</keyword>
<evidence type="ECO:0000313" key="6">
    <source>
        <dbReference type="EMBL" id="CAH1405886.1"/>
    </source>
</evidence>
<organism evidence="6 7">
    <name type="scientific">Nezara viridula</name>
    <name type="common">Southern green stink bug</name>
    <name type="synonym">Cimex viridulus</name>
    <dbReference type="NCBI Taxonomy" id="85310"/>
    <lineage>
        <taxon>Eukaryota</taxon>
        <taxon>Metazoa</taxon>
        <taxon>Ecdysozoa</taxon>
        <taxon>Arthropoda</taxon>
        <taxon>Hexapoda</taxon>
        <taxon>Insecta</taxon>
        <taxon>Pterygota</taxon>
        <taxon>Neoptera</taxon>
        <taxon>Paraneoptera</taxon>
        <taxon>Hemiptera</taxon>
        <taxon>Heteroptera</taxon>
        <taxon>Panheteroptera</taxon>
        <taxon>Pentatomomorpha</taxon>
        <taxon>Pentatomoidea</taxon>
        <taxon>Pentatomidae</taxon>
        <taxon>Pentatominae</taxon>
        <taxon>Nezara</taxon>
    </lineage>
</organism>
<evidence type="ECO:0000256" key="2">
    <source>
        <dbReference type="ARBA" id="ARBA00023157"/>
    </source>
</evidence>
<dbReference type="InterPro" id="IPR022700">
    <property type="entry name" value="CLIP"/>
</dbReference>
<dbReference type="InterPro" id="IPR009003">
    <property type="entry name" value="Peptidase_S1_PA"/>
</dbReference>
<dbReference type="GO" id="GO:0004252">
    <property type="term" value="F:serine-type endopeptidase activity"/>
    <property type="evidence" value="ECO:0007669"/>
    <property type="project" value="InterPro"/>
</dbReference>
<dbReference type="PROSITE" id="PS00135">
    <property type="entry name" value="TRYPSIN_SER"/>
    <property type="match status" value="1"/>
</dbReference>
<dbReference type="Proteomes" id="UP001152798">
    <property type="component" value="Chromosome 6"/>
</dbReference>
<gene>
    <name evidence="6" type="ORF">NEZAVI_LOCUS13956</name>
</gene>
<dbReference type="GO" id="GO:0006508">
    <property type="term" value="P:proteolysis"/>
    <property type="evidence" value="ECO:0007669"/>
    <property type="project" value="InterPro"/>
</dbReference>
<evidence type="ECO:0000256" key="3">
    <source>
        <dbReference type="ARBA" id="ARBA00024195"/>
    </source>
</evidence>
<evidence type="ECO:0000256" key="1">
    <source>
        <dbReference type="ARBA" id="ARBA00022729"/>
    </source>
</evidence>
<sequence length="406" mass="44999">MILFYFGIFGFTEVSSKVLGLLEGADCTPLGGGQGVCKLLSKCGTIGDYKNNHPPICSFTGMSFEPNVCCPKKQPHISESGRKVKKICAELNNIASNPHLMVSNITIEGFQSTKQDAVLALSPKNHNGSGIAYMTGGAIYQSSNAFPVKIRSKYPYMTLIGFCDNEKERCDISEAKWKCGGSLITPWYVLCAAHCAVTPYDSAKWARLGNLKINDSTKSTVNKRIERMMFYPQYQSTQLYHDIVLFKLESEVEFNCDVLPVCLQTERDIKQNKANIAGWGRTGSSQHMNNHLLEAEVNIYNDTECNKLMFECVECKKEAIRMPRGYQSDYMFCAGDPENGTDTCQGDSGGPLVTRSAEYPHLDIQIGITSFGKKGCGGKRDAPGVYTRVSNYIPWIEEVAFKDVSE</sequence>
<evidence type="ECO:0000259" key="4">
    <source>
        <dbReference type="PROSITE" id="PS50240"/>
    </source>
</evidence>
<dbReference type="InterPro" id="IPR001314">
    <property type="entry name" value="Peptidase_S1A"/>
</dbReference>
<dbReference type="PROSITE" id="PS50240">
    <property type="entry name" value="TRYPSIN_DOM"/>
    <property type="match status" value="1"/>
</dbReference>
<accession>A0A9P0HPL9</accession>
<dbReference type="PROSITE" id="PS51888">
    <property type="entry name" value="CLIP"/>
    <property type="match status" value="1"/>
</dbReference>
<dbReference type="SUPFAM" id="SSF50494">
    <property type="entry name" value="Trypsin-like serine proteases"/>
    <property type="match status" value="1"/>
</dbReference>
<dbReference type="PRINTS" id="PR00722">
    <property type="entry name" value="CHYMOTRYPSIN"/>
</dbReference>
<dbReference type="AlphaFoldDB" id="A0A9P0HPL9"/>
<proteinExistence type="inferred from homology"/>
<dbReference type="InterPro" id="IPR051487">
    <property type="entry name" value="Ser/Thr_Proteases_Immune/Dev"/>
</dbReference>